<dbReference type="InterPro" id="IPR029056">
    <property type="entry name" value="Ribokinase-like"/>
</dbReference>
<evidence type="ECO:0000313" key="4">
    <source>
        <dbReference type="EMBL" id="CEM60804.1"/>
    </source>
</evidence>
<proteinExistence type="predicted"/>
<name>A0A0B7GQD2_TREPH</name>
<evidence type="ECO:0000313" key="6">
    <source>
        <dbReference type="Proteomes" id="UP000042527"/>
    </source>
</evidence>
<dbReference type="Proteomes" id="UP000042527">
    <property type="component" value="Unassembled WGS sequence"/>
</dbReference>
<dbReference type="EMBL" id="CDNC01000003">
    <property type="protein sequence ID" value="CEM60804.1"/>
    <property type="molecule type" value="Genomic_DNA"/>
</dbReference>
<keyword evidence="2 4" id="KW-0418">Kinase</keyword>
<reference evidence="4" key="1">
    <citation type="submission" date="2015-01" db="EMBL/GenBank/DDBJ databases">
        <authorList>
            <person name="Xiang T."/>
            <person name="Song Y."/>
            <person name="Huang L."/>
            <person name="Wang B."/>
            <person name="Wu P."/>
        </authorList>
    </citation>
    <scope>NUCLEOTIDE SEQUENCE [LARGE SCALE GENOMIC DNA]</scope>
    <source>
        <strain evidence="4">V1</strain>
    </source>
</reference>
<dbReference type="EMBL" id="CP042817">
    <property type="protein sequence ID" value="QEJ97673.1"/>
    <property type="molecule type" value="Genomic_DNA"/>
</dbReference>
<dbReference type="PANTHER" id="PTHR10584">
    <property type="entry name" value="SUGAR KINASE"/>
    <property type="match status" value="1"/>
</dbReference>
<dbReference type="Proteomes" id="UP000323594">
    <property type="component" value="Chromosome"/>
</dbReference>
<dbReference type="InterPro" id="IPR011611">
    <property type="entry name" value="PfkB_dom"/>
</dbReference>
<gene>
    <name evidence="5" type="ORF">FUT82_06480</name>
    <name evidence="4" type="ORF">TPHV1_110030</name>
</gene>
<dbReference type="PROSITE" id="PS00583">
    <property type="entry name" value="PFKB_KINASES_1"/>
    <property type="match status" value="1"/>
</dbReference>
<dbReference type="GO" id="GO:0016301">
    <property type="term" value="F:kinase activity"/>
    <property type="evidence" value="ECO:0007669"/>
    <property type="project" value="UniProtKB-KW"/>
</dbReference>
<evidence type="ECO:0000256" key="1">
    <source>
        <dbReference type="ARBA" id="ARBA00022679"/>
    </source>
</evidence>
<reference evidence="6" key="2">
    <citation type="submission" date="2015-01" db="EMBL/GenBank/DDBJ databases">
        <authorList>
            <person name="Manzoor Shahid"/>
            <person name="Zubair Saima"/>
        </authorList>
    </citation>
    <scope>NUCLEOTIDE SEQUENCE [LARGE SCALE GENOMIC DNA]</scope>
    <source>
        <strain evidence="6">V1</strain>
    </source>
</reference>
<keyword evidence="6" id="KW-1185">Reference proteome</keyword>
<dbReference type="InterPro" id="IPR002173">
    <property type="entry name" value="Carboh/pur_kinase_PfkB_CS"/>
</dbReference>
<reference evidence="5 7" key="3">
    <citation type="submission" date="2019-08" db="EMBL/GenBank/DDBJ databases">
        <authorList>
            <person name="Kuhnert P."/>
        </authorList>
    </citation>
    <scope>NUCLEOTIDE SEQUENCE [LARGE SCALE GENOMIC DNA]</scope>
    <source>
        <strain evidence="5 7">B36.5</strain>
    </source>
</reference>
<evidence type="ECO:0000313" key="7">
    <source>
        <dbReference type="Proteomes" id="UP000323594"/>
    </source>
</evidence>
<dbReference type="Gene3D" id="3.40.1190.20">
    <property type="match status" value="1"/>
</dbReference>
<feature type="domain" description="Carbohydrate kinase PfkB" evidence="3">
    <location>
        <begin position="64"/>
        <end position="349"/>
    </location>
</feature>
<dbReference type="PROSITE" id="PS00584">
    <property type="entry name" value="PFKB_KINASES_2"/>
    <property type="match status" value="1"/>
</dbReference>
<accession>A0A0B7GQD2</accession>
<protein>
    <submittedName>
        <fullName evidence="4">Kinase, PfkB family</fullName>
    </submittedName>
    <submittedName>
        <fullName evidence="5">MarR family transcriptional regulator</fullName>
    </submittedName>
</protein>
<dbReference type="CDD" id="cd01941">
    <property type="entry name" value="YeiC_kinase_like"/>
    <property type="match status" value="1"/>
</dbReference>
<evidence type="ECO:0000259" key="3">
    <source>
        <dbReference type="Pfam" id="PF00294"/>
    </source>
</evidence>
<dbReference type="OrthoDB" id="9806249at2"/>
<dbReference type="SUPFAM" id="SSF53613">
    <property type="entry name" value="Ribokinase-like"/>
    <property type="match status" value="1"/>
</dbReference>
<keyword evidence="1" id="KW-0808">Transferase</keyword>
<dbReference type="Pfam" id="PF00294">
    <property type="entry name" value="PfkB"/>
    <property type="match status" value="1"/>
</dbReference>
<evidence type="ECO:0000256" key="2">
    <source>
        <dbReference type="ARBA" id="ARBA00022777"/>
    </source>
</evidence>
<dbReference type="AlphaFoldDB" id="A0A0B7GQD2"/>
<organism evidence="4 6">
    <name type="scientific">Treponema phagedenis</name>
    <dbReference type="NCBI Taxonomy" id="162"/>
    <lineage>
        <taxon>Bacteria</taxon>
        <taxon>Pseudomonadati</taxon>
        <taxon>Spirochaetota</taxon>
        <taxon>Spirochaetia</taxon>
        <taxon>Spirochaetales</taxon>
        <taxon>Treponemataceae</taxon>
        <taxon>Treponema</taxon>
    </lineage>
</organism>
<sequence length="367" mass="39614">MYEVNSIGAVNFSITSLEFIVSGKSKINSKNTLFLLLPSLLSTSVFPEKRNISIIVNKRMKPSYITVVGGANIDIAGTPQRKLIAADSNPGRVRVSFGGVGRNIAENLVRLGTQVKLITAFGDDLQAESMKNFCIQTGIDISDSNMPAGRSGSTYLFITDERGEMQLAIADMGIFDTISPEFLQSKLPHINQSALCVADTNIPEESLHFLFRHCTVPLFVDAVSVTKAEKIKAGLRSIHTIKPNKLEAEFLTGIPIADDEDLHRVADNLLQKGVRQVFISLGMRGLFCADKTEKVLIPPKQVQAVSTTGAGDSAMAGLAWAFLHGLGLKESGEAATACASICVESEKTVSEAMSLSLLRRRANIDTL</sequence>
<dbReference type="PANTHER" id="PTHR10584:SF166">
    <property type="entry name" value="RIBOKINASE"/>
    <property type="match status" value="1"/>
</dbReference>
<evidence type="ECO:0000313" key="5">
    <source>
        <dbReference type="EMBL" id="QEJ97673.1"/>
    </source>
</evidence>